<dbReference type="Proteomes" id="UP000799440">
    <property type="component" value="Unassembled WGS sequence"/>
</dbReference>
<accession>A0A6A6VEV0</accession>
<dbReference type="AlphaFoldDB" id="A0A6A6VEV0"/>
<dbReference type="EMBL" id="MU006567">
    <property type="protein sequence ID" value="KAF2749138.1"/>
    <property type="molecule type" value="Genomic_DNA"/>
</dbReference>
<proteinExistence type="predicted"/>
<evidence type="ECO:0000313" key="2">
    <source>
        <dbReference type="Proteomes" id="UP000799440"/>
    </source>
</evidence>
<keyword evidence="2" id="KW-1185">Reference proteome</keyword>
<reference evidence="1" key="1">
    <citation type="journal article" date="2020" name="Stud. Mycol.">
        <title>101 Dothideomycetes genomes: a test case for predicting lifestyles and emergence of pathogens.</title>
        <authorList>
            <person name="Haridas S."/>
            <person name="Albert R."/>
            <person name="Binder M."/>
            <person name="Bloem J."/>
            <person name="Labutti K."/>
            <person name="Salamov A."/>
            <person name="Andreopoulos B."/>
            <person name="Baker S."/>
            <person name="Barry K."/>
            <person name="Bills G."/>
            <person name="Bluhm B."/>
            <person name="Cannon C."/>
            <person name="Castanera R."/>
            <person name="Culley D."/>
            <person name="Daum C."/>
            <person name="Ezra D."/>
            <person name="Gonzalez J."/>
            <person name="Henrissat B."/>
            <person name="Kuo A."/>
            <person name="Liang C."/>
            <person name="Lipzen A."/>
            <person name="Lutzoni F."/>
            <person name="Magnuson J."/>
            <person name="Mondo S."/>
            <person name="Nolan M."/>
            <person name="Ohm R."/>
            <person name="Pangilinan J."/>
            <person name="Park H.-J."/>
            <person name="Ramirez L."/>
            <person name="Alfaro M."/>
            <person name="Sun H."/>
            <person name="Tritt A."/>
            <person name="Yoshinaga Y."/>
            <person name="Zwiers L.-H."/>
            <person name="Turgeon B."/>
            <person name="Goodwin S."/>
            <person name="Spatafora J."/>
            <person name="Crous P."/>
            <person name="Grigoriev I."/>
        </authorList>
    </citation>
    <scope>NUCLEOTIDE SEQUENCE</scope>
    <source>
        <strain evidence="1">CBS 119925</strain>
    </source>
</reference>
<protein>
    <submittedName>
        <fullName evidence="1">Uncharacterized protein</fullName>
    </submittedName>
</protein>
<gene>
    <name evidence="1" type="ORF">M011DRAFT_466258</name>
</gene>
<evidence type="ECO:0000313" key="1">
    <source>
        <dbReference type="EMBL" id="KAF2749138.1"/>
    </source>
</evidence>
<sequence length="253" mass="29653">MSLWLPQLNPDYDHTAEPPHTLEDYWRLAPEWIRRIPTLRYQNTDEAALARQNPLYLVGLGATPHTPLVSASGPTVPTILQPHSPYSPPSPHPIADFDAQTPFNDLRTTITTHLRNLMTDRISVLPFTTSIRAWFTTTLHPGYASMLPILERAELWQRMHSEIINELDELRRRRVNTQPFIDRMRTTLREHPLWRNLKDTLDAAEELQAIQEQVTRRIEEVRGERGDVQGLVEGWKREWTVKRYTYVHLLRFE</sequence>
<name>A0A6A6VEV0_9PLEO</name>
<organism evidence="1 2">
    <name type="scientific">Sporormia fimetaria CBS 119925</name>
    <dbReference type="NCBI Taxonomy" id="1340428"/>
    <lineage>
        <taxon>Eukaryota</taxon>
        <taxon>Fungi</taxon>
        <taxon>Dikarya</taxon>
        <taxon>Ascomycota</taxon>
        <taxon>Pezizomycotina</taxon>
        <taxon>Dothideomycetes</taxon>
        <taxon>Pleosporomycetidae</taxon>
        <taxon>Pleosporales</taxon>
        <taxon>Sporormiaceae</taxon>
        <taxon>Sporormia</taxon>
    </lineage>
</organism>